<dbReference type="EMBL" id="VICG01000014">
    <property type="protein sequence ID" value="KAA8565392.1"/>
    <property type="molecule type" value="Genomic_DNA"/>
</dbReference>
<dbReference type="Pfam" id="PF20150">
    <property type="entry name" value="2EXR"/>
    <property type="match status" value="1"/>
</dbReference>
<evidence type="ECO:0000259" key="1">
    <source>
        <dbReference type="Pfam" id="PF20150"/>
    </source>
</evidence>
<dbReference type="InterPro" id="IPR045518">
    <property type="entry name" value="2EXR"/>
</dbReference>
<evidence type="ECO:0000313" key="2">
    <source>
        <dbReference type="EMBL" id="KAA8565392.1"/>
    </source>
</evidence>
<dbReference type="Proteomes" id="UP000322873">
    <property type="component" value="Unassembled WGS sequence"/>
</dbReference>
<dbReference type="VEuPathDB" id="FungiDB:MFRU_071g00190"/>
<dbReference type="OrthoDB" id="3473305at2759"/>
<accession>A0A5M9JC02</accession>
<organism evidence="2 3">
    <name type="scientific">Monilinia fructicola</name>
    <name type="common">Brown rot fungus</name>
    <name type="synonym">Ciboria fructicola</name>
    <dbReference type="NCBI Taxonomy" id="38448"/>
    <lineage>
        <taxon>Eukaryota</taxon>
        <taxon>Fungi</taxon>
        <taxon>Dikarya</taxon>
        <taxon>Ascomycota</taxon>
        <taxon>Pezizomycotina</taxon>
        <taxon>Leotiomycetes</taxon>
        <taxon>Helotiales</taxon>
        <taxon>Sclerotiniaceae</taxon>
        <taxon>Monilinia</taxon>
    </lineage>
</organism>
<dbReference type="AlphaFoldDB" id="A0A5M9JC02"/>
<dbReference type="PANTHER" id="PTHR35910:SF6">
    <property type="entry name" value="2EXR DOMAIN-CONTAINING PROTEIN"/>
    <property type="match status" value="1"/>
</dbReference>
<name>A0A5M9JC02_MONFR</name>
<protein>
    <recommendedName>
        <fullName evidence="1">2EXR domain-containing protein</fullName>
    </recommendedName>
</protein>
<keyword evidence="3" id="KW-1185">Reference proteome</keyword>
<proteinExistence type="predicted"/>
<comment type="caution">
    <text evidence="2">The sequence shown here is derived from an EMBL/GenBank/DDBJ whole genome shotgun (WGS) entry which is preliminary data.</text>
</comment>
<gene>
    <name evidence="2" type="ORF">EYC84_011098</name>
</gene>
<dbReference type="PANTHER" id="PTHR35910">
    <property type="entry name" value="2EXR DOMAIN-CONTAINING PROTEIN"/>
    <property type="match status" value="1"/>
</dbReference>
<sequence length="351" mass="41034">MGHIRQNYRSFVPPPFIENGPSSLRYKGLDSDVSVLPMFTAETLPSFDLGDLQFPSLSTPTAKDGELDADDFHEFSQFPLEIKRAVWKFACYIPRTVPIWIADISQLPPAVTGDLQERSTYRFATDSPTPIVMRVCRESRYAAFEVYKRMFHVRFNYPLATVYSRGRIWINAETDLICPTRKGPPRSGKFDDQHFHDICTIIRYNKIANLAIDDQSSYGYTFWDRDNWKDFVGTPKWMGPYIKNIVQYTTRDNAIVDMKYPLNLVNYTHETYRTKSLPYFQEIQRNQQKVLFERMLDDLDMYQLLQQSINRAVAAKEEVHHEKSLQGIPTWLRQKVDTYTRPALYSMVALQ</sequence>
<evidence type="ECO:0000313" key="3">
    <source>
        <dbReference type="Proteomes" id="UP000322873"/>
    </source>
</evidence>
<feature type="domain" description="2EXR" evidence="1">
    <location>
        <begin position="72"/>
        <end position="177"/>
    </location>
</feature>
<reference evidence="2 3" key="1">
    <citation type="submission" date="2019-06" db="EMBL/GenBank/DDBJ databases">
        <title>Genome Sequence of the Brown Rot Fungal Pathogen Monilinia fructicola.</title>
        <authorList>
            <person name="De Miccolis Angelini R.M."/>
            <person name="Landi L."/>
            <person name="Abate D."/>
            <person name="Pollastro S."/>
            <person name="Romanazzi G."/>
            <person name="Faretra F."/>
        </authorList>
    </citation>
    <scope>NUCLEOTIDE SEQUENCE [LARGE SCALE GENOMIC DNA]</scope>
    <source>
        <strain evidence="2 3">Mfrc123</strain>
    </source>
</reference>